<dbReference type="EMBL" id="OX596091">
    <property type="protein sequence ID" value="CAN0549149.1"/>
    <property type="molecule type" value="Genomic_DNA"/>
</dbReference>
<proteinExistence type="predicted"/>
<reference evidence="1" key="1">
    <citation type="submission" date="2023-05" db="EMBL/GenBank/DDBJ databases">
        <authorList>
            <consortium name="ELIXIR-Norway"/>
        </authorList>
    </citation>
    <scope>NUCLEOTIDE SEQUENCE</scope>
</reference>
<sequence>TALARLTRGQPEGPSPQADGQHFVPGSRSPRSAGSRTAAAVLAPRSTRKFPAPVGNRGTWNFTLDWTVTVVLHN</sequence>
<name>A0AC60A5Y1_RANTA</name>
<dbReference type="Proteomes" id="UP001162501">
    <property type="component" value="Chromosome 7"/>
</dbReference>
<protein>
    <submittedName>
        <fullName evidence="1">Uncharacterized protein</fullName>
    </submittedName>
</protein>
<reference evidence="1" key="2">
    <citation type="submission" date="2025-03" db="EMBL/GenBank/DDBJ databases">
        <authorList>
            <consortium name="ELIXIR-Norway"/>
            <consortium name="Elixir Norway"/>
        </authorList>
    </citation>
    <scope>NUCLEOTIDE SEQUENCE</scope>
</reference>
<accession>A0AC60A5Y1</accession>
<evidence type="ECO:0000313" key="2">
    <source>
        <dbReference type="Proteomes" id="UP001162501"/>
    </source>
</evidence>
<organism evidence="1 2">
    <name type="scientific">Rangifer tarandus platyrhynchus</name>
    <name type="common">Svalbard reindeer</name>
    <dbReference type="NCBI Taxonomy" id="3082113"/>
    <lineage>
        <taxon>Eukaryota</taxon>
        <taxon>Metazoa</taxon>
        <taxon>Chordata</taxon>
        <taxon>Craniata</taxon>
        <taxon>Vertebrata</taxon>
        <taxon>Euteleostomi</taxon>
        <taxon>Mammalia</taxon>
        <taxon>Eutheria</taxon>
        <taxon>Laurasiatheria</taxon>
        <taxon>Artiodactyla</taxon>
        <taxon>Ruminantia</taxon>
        <taxon>Pecora</taxon>
        <taxon>Cervidae</taxon>
        <taxon>Odocoileinae</taxon>
        <taxon>Rangifer</taxon>
    </lineage>
</organism>
<gene>
    <name evidence="1" type="ORF">MRATA1EN22A_LOCUS25927</name>
</gene>
<evidence type="ECO:0000313" key="1">
    <source>
        <dbReference type="EMBL" id="CAN0549149.1"/>
    </source>
</evidence>
<feature type="non-terminal residue" evidence="1">
    <location>
        <position position="1"/>
    </location>
</feature>